<dbReference type="InterPro" id="IPR019888">
    <property type="entry name" value="Tscrpt_reg_AsnC-like"/>
</dbReference>
<dbReference type="InterPro" id="IPR000485">
    <property type="entry name" value="AsnC-type_HTH_dom"/>
</dbReference>
<name>A0A2W5Q0P0_RHOSU</name>
<dbReference type="PANTHER" id="PTHR30154:SF17">
    <property type="entry name" value="DNA-BINDING TRANSCRIPTIONAL ACTIVATOR DECR"/>
    <property type="match status" value="1"/>
</dbReference>
<dbReference type="SUPFAM" id="SSF54909">
    <property type="entry name" value="Dimeric alpha+beta barrel"/>
    <property type="match status" value="1"/>
</dbReference>
<evidence type="ECO:0000259" key="4">
    <source>
        <dbReference type="PROSITE" id="PS50956"/>
    </source>
</evidence>
<reference evidence="5 6" key="1">
    <citation type="submission" date="2017-08" db="EMBL/GenBank/DDBJ databases">
        <title>Infants hospitalized years apart are colonized by the same room-sourced microbial strains.</title>
        <authorList>
            <person name="Brooks B."/>
            <person name="Olm M.R."/>
            <person name="Firek B.A."/>
            <person name="Baker R."/>
            <person name="Thomas B.C."/>
            <person name="Morowitz M.J."/>
            <person name="Banfield J.F."/>
        </authorList>
    </citation>
    <scope>NUCLEOTIDE SEQUENCE [LARGE SCALE GENOMIC DNA]</scope>
    <source>
        <strain evidence="5">S2_005_002_R2_34</strain>
    </source>
</reference>
<dbReference type="GO" id="GO:0005829">
    <property type="term" value="C:cytosol"/>
    <property type="evidence" value="ECO:0007669"/>
    <property type="project" value="TreeGrafter"/>
</dbReference>
<evidence type="ECO:0000313" key="5">
    <source>
        <dbReference type="EMBL" id="PZQ48333.1"/>
    </source>
</evidence>
<organism evidence="5 6">
    <name type="scientific">Rhodovulum sulfidophilum</name>
    <name type="common">Rhodobacter sulfidophilus</name>
    <dbReference type="NCBI Taxonomy" id="35806"/>
    <lineage>
        <taxon>Bacteria</taxon>
        <taxon>Pseudomonadati</taxon>
        <taxon>Pseudomonadota</taxon>
        <taxon>Alphaproteobacteria</taxon>
        <taxon>Rhodobacterales</taxon>
        <taxon>Paracoccaceae</taxon>
        <taxon>Rhodovulum</taxon>
    </lineage>
</organism>
<dbReference type="GO" id="GO:0043200">
    <property type="term" value="P:response to amino acid"/>
    <property type="evidence" value="ECO:0007669"/>
    <property type="project" value="TreeGrafter"/>
</dbReference>
<dbReference type="SUPFAM" id="SSF46785">
    <property type="entry name" value="Winged helix' DNA-binding domain"/>
    <property type="match status" value="1"/>
</dbReference>
<dbReference type="InterPro" id="IPR036388">
    <property type="entry name" value="WH-like_DNA-bd_sf"/>
</dbReference>
<protein>
    <submittedName>
        <fullName evidence="5">ArsR family transcriptional regulator</fullName>
    </submittedName>
</protein>
<dbReference type="EMBL" id="QFPW01000012">
    <property type="protein sequence ID" value="PZQ48333.1"/>
    <property type="molecule type" value="Genomic_DNA"/>
</dbReference>
<dbReference type="InterPro" id="IPR019887">
    <property type="entry name" value="Tscrpt_reg_AsnC/Lrp_C"/>
</dbReference>
<dbReference type="Pfam" id="PF01037">
    <property type="entry name" value="AsnC_trans_reg"/>
    <property type="match status" value="1"/>
</dbReference>
<dbReference type="Pfam" id="PF13412">
    <property type="entry name" value="HTH_24"/>
    <property type="match status" value="1"/>
</dbReference>
<sequence length="155" mass="18154">MIDDRDRKLLALLQENSETPVGELAERVALSVSACWRRIKRLEEEGYIRGRVAVLDRRRMNVPTTVYVLVRTSDHSMDWLERFRHAVADIPEIVETYRLTGNIDYLMKVVLPDVEHWDHIYKRLVNRVNFFDVSSYIAMEEMKATGAVPTDYIRG</sequence>
<dbReference type="GO" id="GO:0043565">
    <property type="term" value="F:sequence-specific DNA binding"/>
    <property type="evidence" value="ECO:0007669"/>
    <property type="project" value="InterPro"/>
</dbReference>
<dbReference type="PRINTS" id="PR00033">
    <property type="entry name" value="HTHASNC"/>
</dbReference>
<dbReference type="Proteomes" id="UP000249185">
    <property type="component" value="Unassembled WGS sequence"/>
</dbReference>
<feature type="domain" description="HTH asnC-type" evidence="4">
    <location>
        <begin position="2"/>
        <end position="63"/>
    </location>
</feature>
<keyword evidence="3" id="KW-0804">Transcription</keyword>
<dbReference type="PANTHER" id="PTHR30154">
    <property type="entry name" value="LEUCINE-RESPONSIVE REGULATORY PROTEIN"/>
    <property type="match status" value="1"/>
</dbReference>
<keyword evidence="2" id="KW-0238">DNA-binding</keyword>
<gene>
    <name evidence="5" type="ORF">DI556_14365</name>
</gene>
<dbReference type="AlphaFoldDB" id="A0A2W5Q0P0"/>
<dbReference type="GO" id="GO:0006355">
    <property type="term" value="P:regulation of DNA-templated transcription"/>
    <property type="evidence" value="ECO:0007669"/>
    <property type="project" value="UniProtKB-ARBA"/>
</dbReference>
<dbReference type="CDD" id="cd00090">
    <property type="entry name" value="HTH_ARSR"/>
    <property type="match status" value="1"/>
</dbReference>
<evidence type="ECO:0000256" key="3">
    <source>
        <dbReference type="ARBA" id="ARBA00023163"/>
    </source>
</evidence>
<proteinExistence type="predicted"/>
<comment type="caution">
    <text evidence="5">The sequence shown here is derived from an EMBL/GenBank/DDBJ whole genome shotgun (WGS) entry which is preliminary data.</text>
</comment>
<dbReference type="Gene3D" id="3.30.70.920">
    <property type="match status" value="1"/>
</dbReference>
<accession>A0A2W5Q0P0</accession>
<dbReference type="SMART" id="SM00344">
    <property type="entry name" value="HTH_ASNC"/>
    <property type="match status" value="1"/>
</dbReference>
<dbReference type="InterPro" id="IPR019885">
    <property type="entry name" value="Tscrpt_reg_HTH_AsnC-type_CS"/>
</dbReference>
<evidence type="ECO:0000313" key="6">
    <source>
        <dbReference type="Proteomes" id="UP000249185"/>
    </source>
</evidence>
<keyword evidence="1" id="KW-0805">Transcription regulation</keyword>
<dbReference type="InterPro" id="IPR011008">
    <property type="entry name" value="Dimeric_a/b-barrel"/>
</dbReference>
<dbReference type="Gene3D" id="1.10.10.10">
    <property type="entry name" value="Winged helix-like DNA-binding domain superfamily/Winged helix DNA-binding domain"/>
    <property type="match status" value="1"/>
</dbReference>
<dbReference type="InterPro" id="IPR011991">
    <property type="entry name" value="ArsR-like_HTH"/>
</dbReference>
<evidence type="ECO:0000256" key="2">
    <source>
        <dbReference type="ARBA" id="ARBA00023125"/>
    </source>
</evidence>
<evidence type="ECO:0000256" key="1">
    <source>
        <dbReference type="ARBA" id="ARBA00023015"/>
    </source>
</evidence>
<dbReference type="PROSITE" id="PS50956">
    <property type="entry name" value="HTH_ASNC_2"/>
    <property type="match status" value="1"/>
</dbReference>
<dbReference type="InterPro" id="IPR036390">
    <property type="entry name" value="WH_DNA-bd_sf"/>
</dbReference>
<dbReference type="PROSITE" id="PS00519">
    <property type="entry name" value="HTH_ASNC_1"/>
    <property type="match status" value="1"/>
</dbReference>